<dbReference type="Pfam" id="PF05450">
    <property type="entry name" value="Nicastrin"/>
    <property type="match status" value="1"/>
</dbReference>
<dbReference type="EMBL" id="KK107061">
    <property type="protein sequence ID" value="EZA61366.1"/>
    <property type="molecule type" value="Genomic_DNA"/>
</dbReference>
<reference evidence="1 2" key="1">
    <citation type="journal article" date="2014" name="Curr. Biol.">
        <title>The genome of the clonal raider ant Cerapachys biroi.</title>
        <authorList>
            <person name="Oxley P.R."/>
            <person name="Ji L."/>
            <person name="Fetter-Pruneda I."/>
            <person name="McKenzie S.K."/>
            <person name="Li C."/>
            <person name="Hu H."/>
            <person name="Zhang G."/>
            <person name="Kronauer D.J."/>
        </authorList>
    </citation>
    <scope>NUCLEOTIDE SEQUENCE [LARGE SCALE GENOMIC DNA]</scope>
</reference>
<dbReference type="GO" id="GO:0016485">
    <property type="term" value="P:protein processing"/>
    <property type="evidence" value="ECO:0007669"/>
    <property type="project" value="InterPro"/>
</dbReference>
<sequence length="265" mass="29295">MIYNMKQNNFNALGGINLKLDDIKSVIEFGQLGKGKIVLHSSSKDDTTDRLSKVLNASILNDSVPPTSVQSFLEARPSLTIVVITNHGKNFKNRYYNTILDDGENLGFNRSIKIFVYHVLEMIVTGESAPQSADLPIPLEDLVAEMLYCYIQSAKCTRFHAASTSGAKLINQILPLYVSVHRAPNAATTLTGQLLALLTGEKLSDMNETTCYKNRLTWMSGYNFTEICINSTVNYSTAVSPAFIIDGKLCVNYLCIACFLKDSLE</sequence>
<dbReference type="PANTHER" id="PTHR21092:SF0">
    <property type="entry name" value="NICASTRIN"/>
    <property type="match status" value="1"/>
</dbReference>
<proteinExistence type="predicted"/>
<evidence type="ECO:0000313" key="2">
    <source>
        <dbReference type="Proteomes" id="UP000053097"/>
    </source>
</evidence>
<organism evidence="1 2">
    <name type="scientific">Ooceraea biroi</name>
    <name type="common">Clonal raider ant</name>
    <name type="synonym">Cerapachys biroi</name>
    <dbReference type="NCBI Taxonomy" id="2015173"/>
    <lineage>
        <taxon>Eukaryota</taxon>
        <taxon>Metazoa</taxon>
        <taxon>Ecdysozoa</taxon>
        <taxon>Arthropoda</taxon>
        <taxon>Hexapoda</taxon>
        <taxon>Insecta</taxon>
        <taxon>Pterygota</taxon>
        <taxon>Neoptera</taxon>
        <taxon>Endopterygota</taxon>
        <taxon>Hymenoptera</taxon>
        <taxon>Apocrita</taxon>
        <taxon>Aculeata</taxon>
        <taxon>Formicoidea</taxon>
        <taxon>Formicidae</taxon>
        <taxon>Dorylinae</taxon>
        <taxon>Ooceraea</taxon>
    </lineage>
</organism>
<dbReference type="AlphaFoldDB" id="A0A026X026"/>
<accession>A0A026X026</accession>
<dbReference type="InterPro" id="IPR008710">
    <property type="entry name" value="Nicastrin"/>
</dbReference>
<dbReference type="OrthoDB" id="755951at2759"/>
<dbReference type="Proteomes" id="UP000053097">
    <property type="component" value="Unassembled WGS sequence"/>
</dbReference>
<protein>
    <submittedName>
        <fullName evidence="1">Nicastrin</fullName>
    </submittedName>
</protein>
<keyword evidence="2" id="KW-1185">Reference proteome</keyword>
<evidence type="ECO:0000313" key="1">
    <source>
        <dbReference type="EMBL" id="EZA61366.1"/>
    </source>
</evidence>
<dbReference type="STRING" id="2015173.A0A026X026"/>
<name>A0A026X026_OOCBI</name>
<dbReference type="GO" id="GO:0007220">
    <property type="term" value="P:Notch receptor processing"/>
    <property type="evidence" value="ECO:0007669"/>
    <property type="project" value="TreeGrafter"/>
</dbReference>
<gene>
    <name evidence="1" type="ORF">X777_12073</name>
</gene>
<dbReference type="GO" id="GO:0005886">
    <property type="term" value="C:plasma membrane"/>
    <property type="evidence" value="ECO:0007669"/>
    <property type="project" value="TreeGrafter"/>
</dbReference>
<dbReference type="PANTHER" id="PTHR21092">
    <property type="entry name" value="NICASTRIN"/>
    <property type="match status" value="1"/>
</dbReference>